<proteinExistence type="predicted"/>
<sequence length="144" mass="15479">DCDVDPADLQAALEMSAFAAAPSRSATSHLALELLSVPQLAARAGDVESALEASRRDAAAFSAGRRDEEERQLQEVLALSMSCGPPVPKPEYVDDEDELQKVLRASAEEVEKETAKKAVLRKKEDDSVLFQAALRASCVDLGPR</sequence>
<dbReference type="InterPro" id="IPR003903">
    <property type="entry name" value="UIM_dom"/>
</dbReference>
<gene>
    <name evidence="1" type="ORF">PGLA2088_LOCUS15571</name>
</gene>
<comment type="caution">
    <text evidence="1">The sequence shown here is derived from an EMBL/GenBank/DDBJ whole genome shotgun (WGS) entry which is preliminary data.</text>
</comment>
<reference evidence="1" key="1">
    <citation type="submission" date="2021-02" db="EMBL/GenBank/DDBJ databases">
        <authorList>
            <person name="Dougan E. K."/>
            <person name="Rhodes N."/>
            <person name="Thang M."/>
            <person name="Chan C."/>
        </authorList>
    </citation>
    <scope>NUCLEOTIDE SEQUENCE</scope>
</reference>
<accession>A0A813J3Q1</accession>
<dbReference type="EMBL" id="CAJNNW010019339">
    <property type="protein sequence ID" value="CAE8664405.1"/>
    <property type="molecule type" value="Genomic_DNA"/>
</dbReference>
<feature type="non-terminal residue" evidence="1">
    <location>
        <position position="144"/>
    </location>
</feature>
<name>A0A813J3Q1_POLGL</name>
<evidence type="ECO:0000313" key="1">
    <source>
        <dbReference type="EMBL" id="CAE8664405.1"/>
    </source>
</evidence>
<dbReference type="PROSITE" id="PS50330">
    <property type="entry name" value="UIM"/>
    <property type="match status" value="1"/>
</dbReference>
<feature type="non-terminal residue" evidence="1">
    <location>
        <position position="1"/>
    </location>
</feature>
<organism evidence="1 2">
    <name type="scientific">Polarella glacialis</name>
    <name type="common">Dinoflagellate</name>
    <dbReference type="NCBI Taxonomy" id="89957"/>
    <lineage>
        <taxon>Eukaryota</taxon>
        <taxon>Sar</taxon>
        <taxon>Alveolata</taxon>
        <taxon>Dinophyceae</taxon>
        <taxon>Suessiales</taxon>
        <taxon>Suessiaceae</taxon>
        <taxon>Polarella</taxon>
    </lineage>
</organism>
<dbReference type="AlphaFoldDB" id="A0A813J3Q1"/>
<evidence type="ECO:0000313" key="2">
    <source>
        <dbReference type="Proteomes" id="UP000626109"/>
    </source>
</evidence>
<dbReference type="Proteomes" id="UP000626109">
    <property type="component" value="Unassembled WGS sequence"/>
</dbReference>
<dbReference type="SMART" id="SM00726">
    <property type="entry name" value="UIM"/>
    <property type="match status" value="3"/>
</dbReference>
<protein>
    <submittedName>
        <fullName evidence="1">Uncharacterized protein</fullName>
    </submittedName>
</protein>